<feature type="region of interest" description="Disordered" evidence="1">
    <location>
        <begin position="567"/>
        <end position="603"/>
    </location>
</feature>
<protein>
    <recommendedName>
        <fullName evidence="4">Protein kinase domain-containing protein</fullName>
    </recommendedName>
</protein>
<name>A0AAD4HX78_9PEZI</name>
<comment type="caution">
    <text evidence="2">The sequence shown here is derived from an EMBL/GenBank/DDBJ whole genome shotgun (WGS) entry which is preliminary data.</text>
</comment>
<feature type="region of interest" description="Disordered" evidence="1">
    <location>
        <begin position="530"/>
        <end position="552"/>
    </location>
</feature>
<evidence type="ECO:0000313" key="3">
    <source>
        <dbReference type="Proteomes" id="UP001197093"/>
    </source>
</evidence>
<proteinExistence type="predicted"/>
<feature type="compositionally biased region" description="Basic and acidic residues" evidence="1">
    <location>
        <begin position="850"/>
        <end position="870"/>
    </location>
</feature>
<dbReference type="EMBL" id="JAHCVI010000006">
    <property type="protein sequence ID" value="KAG7284313.1"/>
    <property type="molecule type" value="Genomic_DNA"/>
</dbReference>
<gene>
    <name evidence="2" type="ORF">NEMBOFW57_010685</name>
</gene>
<evidence type="ECO:0000313" key="2">
    <source>
        <dbReference type="EMBL" id="KAG7284313.1"/>
    </source>
</evidence>
<dbReference type="Proteomes" id="UP001197093">
    <property type="component" value="Unassembled WGS sequence"/>
</dbReference>
<dbReference type="AlphaFoldDB" id="A0AAD4HX78"/>
<dbReference type="InterPro" id="IPR011009">
    <property type="entry name" value="Kinase-like_dom_sf"/>
</dbReference>
<organism evidence="2 3">
    <name type="scientific">Staphylotrichum longicolle</name>
    <dbReference type="NCBI Taxonomy" id="669026"/>
    <lineage>
        <taxon>Eukaryota</taxon>
        <taxon>Fungi</taxon>
        <taxon>Dikarya</taxon>
        <taxon>Ascomycota</taxon>
        <taxon>Pezizomycotina</taxon>
        <taxon>Sordariomycetes</taxon>
        <taxon>Sordariomycetidae</taxon>
        <taxon>Sordariales</taxon>
        <taxon>Chaetomiaceae</taxon>
        <taxon>Staphylotrichum</taxon>
    </lineage>
</organism>
<sequence length="974" mass="110138">MASPPALPAPTPATFRQLHVKFPTEHFREPSPNKTPSASAAWLDAHKSGFLLMHSLVTHAPIGKSVLLESLDTGELIVNKRLKRRAPRFERNDFFFRAPAFGAGFRTQVPGELRFSTLDDPRVDVRLPEEPYFPKLYGYGLPQGEAPSGGDDDVFSLYFKRYNGGSLENLMEMYSDGEIGAPVPEPFVWHVIEQLSRAMLFLHKGYTRAFVNACLVARRQDEKGWKGVWPALPREAKNWTAIVHRTIGEGNVLLHFPEDGDPLSKCFPQVVLEGFDQANLESDAKEAWSEHATANRQGEAGRAPAVWEDIHLIGQIVRKLVTIHDCRRDQRHNRLQYNVDIEGKMSAYETGKLKLAPGEEAAYSQDLINLLKRWEIPKLQNVTAAKFSDADVHPSISTYKFLEDEALPLASRKVEEFRGMGFNKLASEDQGGLMADVSWVMPDPEFEHMPYATQQETEEDLLAQLRYDFRWLYSPYIPVWYRYDAVEVSVISQDAPEFYAPDDHVNPLDELAGRSLPEMDTNEEFLAQLAQGRDDTTESESEEEDRDAKKKVSIELTSSEKYYQQFAGHGANENGEEDEDKREKEEGDDEDEDEVEGDGEDAQLRKQALVTNDQIQAAEDRILADADAVGEDQGSESQTSEQHQRREYARRVVLIWDVQDRFRERASQQPERLWVNPQPRPARPRARKLNKFTENARSEYESVMSLSTRNWERRIRRITTDDNCGCANCIRGANRKRMGLMDLAHTSLAVDHNKTIDTIRKMPEFRGKRLTFPVFQPPFYDDDLLKPPLNPYDIESRVEEWAHVPFAEDYAETWTHDRFYPWRQFEYPGREATPEVKQEPAADDSANDATTKDTGAKDTAAKDTSAKDTAAKDTATMYDPIQVPVPKVPATKLPATRVPATKVPAPKVPAPKIPALKLKATKTPAAKLPAIKLKIKATETPAAATAPATDDTAAKPSATQLRRSGRTRRAPRRS</sequence>
<evidence type="ECO:0008006" key="4">
    <source>
        <dbReference type="Google" id="ProtNLM"/>
    </source>
</evidence>
<reference evidence="2" key="1">
    <citation type="submission" date="2023-02" db="EMBL/GenBank/DDBJ databases">
        <authorList>
            <person name="Palmer J.M."/>
        </authorList>
    </citation>
    <scope>NUCLEOTIDE SEQUENCE</scope>
    <source>
        <strain evidence="2">FW57</strain>
    </source>
</reference>
<dbReference type="SUPFAM" id="SSF56112">
    <property type="entry name" value="Protein kinase-like (PK-like)"/>
    <property type="match status" value="1"/>
</dbReference>
<accession>A0AAD4HX78</accession>
<feature type="compositionally biased region" description="Low complexity" evidence="1">
    <location>
        <begin position="937"/>
        <end position="959"/>
    </location>
</feature>
<keyword evidence="3" id="KW-1185">Reference proteome</keyword>
<feature type="compositionally biased region" description="Acidic residues" evidence="1">
    <location>
        <begin position="574"/>
        <end position="601"/>
    </location>
</feature>
<feature type="compositionally biased region" description="Basic residues" evidence="1">
    <location>
        <begin position="963"/>
        <end position="974"/>
    </location>
</feature>
<evidence type="ECO:0000256" key="1">
    <source>
        <dbReference type="SAM" id="MobiDB-lite"/>
    </source>
</evidence>
<feature type="region of interest" description="Disordered" evidence="1">
    <location>
        <begin position="831"/>
        <end position="870"/>
    </location>
</feature>
<feature type="compositionally biased region" description="Basic and acidic residues" evidence="1">
    <location>
        <begin position="831"/>
        <end position="840"/>
    </location>
</feature>
<feature type="region of interest" description="Disordered" evidence="1">
    <location>
        <begin position="937"/>
        <end position="974"/>
    </location>
</feature>